<comment type="caution">
    <text evidence="1">The sequence shown here is derived from an EMBL/GenBank/DDBJ whole genome shotgun (WGS) entry which is preliminary data.</text>
</comment>
<proteinExistence type="predicted"/>
<sequence>GTNEDLDFIAAGTYYVTVTDDKNCTATALFIVNNISGPTAIITDSSNVSCNGDCDGYATVTASGGLGPYTYQWDANAGNQITQTATNLCAGTYSVTVSDANSCNAFVNVTITEPDLLEIFTFTGLPNCNGGCDGSASVVPVGGTSPYTFQWSGGVPSGGSNPNDSLTSDLCAGAYNIVVTDYNGCIVFQNVTVNDPPQITITTESEPATCSGTGDGTATANPAGGTPIPVIGYLFQWDANTGDQTSQTAIGLDAGTYWVTVTDDNGCTESISVLITTPNPIVIQIDEYYDLDCYLICNGYINTTASGGTGSLTYSWSNGQSTQDITNLCADTYTLTVTDDNSCFVITNVIISQPPELVVSLITNNETCCGYCDGSVIADVVGGSEPYNYLWSDLQTTPVANNLCPADYTLTLTDDNGCAQILNTTVTG</sequence>
<evidence type="ECO:0000313" key="1">
    <source>
        <dbReference type="EMBL" id="GAI18042.1"/>
    </source>
</evidence>
<dbReference type="EMBL" id="BARV01006965">
    <property type="protein sequence ID" value="GAI18042.1"/>
    <property type="molecule type" value="Genomic_DNA"/>
</dbReference>
<feature type="non-terminal residue" evidence="1">
    <location>
        <position position="428"/>
    </location>
</feature>
<dbReference type="Gene3D" id="2.60.40.740">
    <property type="match status" value="4"/>
</dbReference>
<protein>
    <recommendedName>
        <fullName evidence="2">Ig-like domain-containing protein</fullName>
    </recommendedName>
</protein>
<name>X1LFG7_9ZZZZ</name>
<accession>X1LFG7</accession>
<dbReference type="AlphaFoldDB" id="X1LFG7"/>
<gene>
    <name evidence="1" type="ORF">S06H3_14241</name>
</gene>
<reference evidence="1" key="1">
    <citation type="journal article" date="2014" name="Front. Microbiol.">
        <title>High frequency of phylogenetically diverse reductive dehalogenase-homologous genes in deep subseafloor sedimentary metagenomes.</title>
        <authorList>
            <person name="Kawai M."/>
            <person name="Futagami T."/>
            <person name="Toyoda A."/>
            <person name="Takaki Y."/>
            <person name="Nishi S."/>
            <person name="Hori S."/>
            <person name="Arai W."/>
            <person name="Tsubouchi T."/>
            <person name="Morono Y."/>
            <person name="Uchiyama I."/>
            <person name="Ito T."/>
            <person name="Fujiyama A."/>
            <person name="Inagaki F."/>
            <person name="Takami H."/>
        </authorList>
    </citation>
    <scope>NUCLEOTIDE SEQUENCE</scope>
    <source>
        <strain evidence="1">Expedition CK06-06</strain>
    </source>
</reference>
<dbReference type="InterPro" id="IPR025667">
    <property type="entry name" value="SprB_repeat"/>
</dbReference>
<evidence type="ECO:0008006" key="2">
    <source>
        <dbReference type="Google" id="ProtNLM"/>
    </source>
</evidence>
<feature type="non-terminal residue" evidence="1">
    <location>
        <position position="1"/>
    </location>
</feature>
<organism evidence="1">
    <name type="scientific">marine sediment metagenome</name>
    <dbReference type="NCBI Taxonomy" id="412755"/>
    <lineage>
        <taxon>unclassified sequences</taxon>
        <taxon>metagenomes</taxon>
        <taxon>ecological metagenomes</taxon>
    </lineage>
</organism>
<dbReference type="Pfam" id="PF13573">
    <property type="entry name" value="SprB"/>
    <property type="match status" value="4"/>
</dbReference>